<feature type="chain" id="PRO_5001729776" description="TLDc domain-containing protein" evidence="1">
    <location>
        <begin position="21"/>
        <end position="494"/>
    </location>
</feature>
<dbReference type="AlphaFoldDB" id="A0A078AY22"/>
<proteinExistence type="predicted"/>
<evidence type="ECO:0000259" key="2">
    <source>
        <dbReference type="PROSITE" id="PS51886"/>
    </source>
</evidence>
<dbReference type="InterPro" id="IPR006571">
    <property type="entry name" value="TLDc_dom"/>
</dbReference>
<keyword evidence="1" id="KW-0732">Signal</keyword>
<evidence type="ECO:0000256" key="1">
    <source>
        <dbReference type="SAM" id="SignalP"/>
    </source>
</evidence>
<dbReference type="SMART" id="SM00584">
    <property type="entry name" value="TLDc"/>
    <property type="match status" value="1"/>
</dbReference>
<keyword evidence="4" id="KW-1185">Reference proteome</keyword>
<dbReference type="PROSITE" id="PS51886">
    <property type="entry name" value="TLDC"/>
    <property type="match status" value="1"/>
</dbReference>
<name>A0A078AY22_STYLE</name>
<protein>
    <recommendedName>
        <fullName evidence="2">TLDc domain-containing protein</fullName>
    </recommendedName>
</protein>
<sequence>MFFGFLGLTGLALLVLQLFSQEIMNLPTGIGEGSLQLWLDQQLSIKGWTDVGTNGLPQFKGFSYVYLPPFEVLYGRVHDYTSQVFLKTVYKYSFASGEWTPIPQADQVYDAKFDQLGRMYILDQNWTLRRVENNSTVVLREYVSDFGISVTGKLYMTVFALDKGEQYDKWIQNEKQSYQYKVFENGKFETIEFMNDEPLLVDKNETLMGSYGGFCVKDISVGADRSLWALNCNKKPGELNDYYFQLIKWDPLFQEWYELDGIYGYKIAAFNEMSIAVLDLMGKIRISTDGFLQQKLKLFKKVSDNSKLEEEQKQENSTKLCSDSKILKGNGLDFIKSNLDKKYKNSFICYSATRDGFNNSIFHQYCDEKGPSLLLIKTTNGKIFGGYTSISWTPQGFYEKDGNSFIFSIDKKAILKVQPSKVENAIFSYQKQGPQFGQMDIYLNLDEKIYMSNLGSTYELLDSNKPQDKKAQEYLAGSLVFQVSEIEVHILKTD</sequence>
<gene>
    <name evidence="3" type="primary">Contig5463.g5836</name>
    <name evidence="3" type="ORF">STYLEM_14768</name>
</gene>
<dbReference type="InParanoid" id="A0A078AY22"/>
<feature type="signal peptide" evidence="1">
    <location>
        <begin position="1"/>
        <end position="20"/>
    </location>
</feature>
<accession>A0A078AY22</accession>
<dbReference type="Proteomes" id="UP000039865">
    <property type="component" value="Unassembled WGS sequence"/>
</dbReference>
<evidence type="ECO:0000313" key="4">
    <source>
        <dbReference type="Proteomes" id="UP000039865"/>
    </source>
</evidence>
<feature type="domain" description="TLDc" evidence="2">
    <location>
        <begin position="325"/>
        <end position="492"/>
    </location>
</feature>
<dbReference type="OrthoDB" id="298084at2759"/>
<dbReference type="Pfam" id="PF07534">
    <property type="entry name" value="TLD"/>
    <property type="match status" value="1"/>
</dbReference>
<evidence type="ECO:0000313" key="3">
    <source>
        <dbReference type="EMBL" id="CDW85683.1"/>
    </source>
</evidence>
<dbReference type="PANTHER" id="PTHR23354">
    <property type="entry name" value="NUCLEOLAR PROTEIN 7/ESTROGEN RECEPTOR COACTIVATOR-RELATED"/>
    <property type="match status" value="1"/>
</dbReference>
<organism evidence="3 4">
    <name type="scientific">Stylonychia lemnae</name>
    <name type="common">Ciliate</name>
    <dbReference type="NCBI Taxonomy" id="5949"/>
    <lineage>
        <taxon>Eukaryota</taxon>
        <taxon>Sar</taxon>
        <taxon>Alveolata</taxon>
        <taxon>Ciliophora</taxon>
        <taxon>Intramacronucleata</taxon>
        <taxon>Spirotrichea</taxon>
        <taxon>Stichotrichia</taxon>
        <taxon>Sporadotrichida</taxon>
        <taxon>Oxytrichidae</taxon>
        <taxon>Stylonychinae</taxon>
        <taxon>Stylonychia</taxon>
    </lineage>
</organism>
<reference evidence="3 4" key="1">
    <citation type="submission" date="2014-06" db="EMBL/GenBank/DDBJ databases">
        <authorList>
            <person name="Swart Estienne"/>
        </authorList>
    </citation>
    <scope>NUCLEOTIDE SEQUENCE [LARGE SCALE GENOMIC DNA]</scope>
    <source>
        <strain evidence="3 4">130c</strain>
    </source>
</reference>
<dbReference type="EMBL" id="CCKQ01013958">
    <property type="protein sequence ID" value="CDW85683.1"/>
    <property type="molecule type" value="Genomic_DNA"/>
</dbReference>